<feature type="compositionally biased region" description="Low complexity" evidence="9">
    <location>
        <begin position="432"/>
        <end position="448"/>
    </location>
</feature>
<evidence type="ECO:0000256" key="7">
    <source>
        <dbReference type="ARBA" id="ARBA00022833"/>
    </source>
</evidence>
<keyword evidence="8" id="KW-0539">Nucleus</keyword>
<keyword evidence="5" id="KW-0479">Metal-binding</keyword>
<dbReference type="InterPro" id="IPR015408">
    <property type="entry name" value="Znf_Mcm10/DnaG"/>
</dbReference>
<keyword evidence="7" id="KW-0862">Zinc</keyword>
<evidence type="ECO:0000256" key="3">
    <source>
        <dbReference type="ARBA" id="ARBA00017770"/>
    </source>
</evidence>
<dbReference type="Pfam" id="PF22379">
    <property type="entry name" value="OB_MCM10"/>
    <property type="match status" value="1"/>
</dbReference>
<dbReference type="GO" id="GO:0008270">
    <property type="term" value="F:zinc ion binding"/>
    <property type="evidence" value="ECO:0007669"/>
    <property type="project" value="UniProtKB-KW"/>
</dbReference>
<dbReference type="PANTHER" id="PTHR13454">
    <property type="entry name" value="PROTEIN MCM10 HOMOLOG"/>
    <property type="match status" value="1"/>
</dbReference>
<proteinExistence type="inferred from homology"/>
<feature type="region of interest" description="Disordered" evidence="9">
    <location>
        <begin position="1"/>
        <end position="57"/>
    </location>
</feature>
<accession>E1Z3K0</accession>
<evidence type="ECO:0000256" key="2">
    <source>
        <dbReference type="ARBA" id="ARBA00009679"/>
    </source>
</evidence>
<dbReference type="GO" id="GO:0003688">
    <property type="term" value="F:DNA replication origin binding"/>
    <property type="evidence" value="ECO:0007669"/>
    <property type="project" value="TreeGrafter"/>
</dbReference>
<comment type="subcellular location">
    <subcellularLocation>
        <location evidence="1">Nucleus</location>
    </subcellularLocation>
</comment>
<dbReference type="Gene3D" id="2.40.50.140">
    <property type="entry name" value="Nucleic acid-binding proteins"/>
    <property type="match status" value="1"/>
</dbReference>
<evidence type="ECO:0000313" key="12">
    <source>
        <dbReference type="Proteomes" id="UP000008141"/>
    </source>
</evidence>
<feature type="region of interest" description="Disordered" evidence="9">
    <location>
        <begin position="432"/>
        <end position="474"/>
    </location>
</feature>
<dbReference type="Pfam" id="PF09329">
    <property type="entry name" value="zf-primase"/>
    <property type="match status" value="1"/>
</dbReference>
<dbReference type="InterPro" id="IPR015411">
    <property type="entry name" value="Rep_factor_Mcm10_C"/>
</dbReference>
<dbReference type="KEGG" id="cvr:CHLNCDRAFT_133673"/>
<evidence type="ECO:0000259" key="10">
    <source>
        <dbReference type="SMART" id="SM01280"/>
    </source>
</evidence>
<dbReference type="SMART" id="SM01280">
    <property type="entry name" value="Mcm10"/>
    <property type="match status" value="1"/>
</dbReference>
<feature type="domain" description="Replication factor Mcm10 C-terminal" evidence="10">
    <location>
        <begin position="422"/>
        <end position="803"/>
    </location>
</feature>
<keyword evidence="6" id="KW-0863">Zinc-finger</keyword>
<dbReference type="OrthoDB" id="273123at2759"/>
<feature type="region of interest" description="Disordered" evidence="9">
    <location>
        <begin position="601"/>
        <end position="636"/>
    </location>
</feature>
<organism evidence="12">
    <name type="scientific">Chlorella variabilis</name>
    <name type="common">Green alga</name>
    <dbReference type="NCBI Taxonomy" id="554065"/>
    <lineage>
        <taxon>Eukaryota</taxon>
        <taxon>Viridiplantae</taxon>
        <taxon>Chlorophyta</taxon>
        <taxon>core chlorophytes</taxon>
        <taxon>Trebouxiophyceae</taxon>
        <taxon>Chlorellales</taxon>
        <taxon>Chlorellaceae</taxon>
        <taxon>Chlorella clade</taxon>
        <taxon>Chlorella</taxon>
    </lineage>
</organism>
<feature type="compositionally biased region" description="Acidic residues" evidence="9">
    <location>
        <begin position="24"/>
        <end position="33"/>
    </location>
</feature>
<comment type="similarity">
    <text evidence="2">Belongs to the MCM10 family.</text>
</comment>
<gene>
    <name evidence="11" type="ORF">CHLNCDRAFT_133673</name>
</gene>
<evidence type="ECO:0000256" key="8">
    <source>
        <dbReference type="ARBA" id="ARBA00023242"/>
    </source>
</evidence>
<name>E1Z3K0_CHLVA</name>
<evidence type="ECO:0000256" key="1">
    <source>
        <dbReference type="ARBA" id="ARBA00004123"/>
    </source>
</evidence>
<dbReference type="InParanoid" id="E1Z3K0"/>
<keyword evidence="12" id="KW-1185">Reference proteome</keyword>
<dbReference type="Proteomes" id="UP000008141">
    <property type="component" value="Unassembled WGS sequence"/>
</dbReference>
<keyword evidence="4" id="KW-0235">DNA replication</keyword>
<dbReference type="EMBL" id="GL433835">
    <property type="protein sequence ID" value="EFN59862.1"/>
    <property type="molecule type" value="Genomic_DNA"/>
</dbReference>
<evidence type="ECO:0000256" key="9">
    <source>
        <dbReference type="SAM" id="MobiDB-lite"/>
    </source>
</evidence>
<dbReference type="PANTHER" id="PTHR13454:SF11">
    <property type="entry name" value="PROTEIN MCM10 HOMOLOG"/>
    <property type="match status" value="1"/>
</dbReference>
<evidence type="ECO:0000256" key="5">
    <source>
        <dbReference type="ARBA" id="ARBA00022723"/>
    </source>
</evidence>
<reference evidence="11 12" key="1">
    <citation type="journal article" date="2010" name="Plant Cell">
        <title>The Chlorella variabilis NC64A genome reveals adaptation to photosymbiosis, coevolution with viruses, and cryptic sex.</title>
        <authorList>
            <person name="Blanc G."/>
            <person name="Duncan G."/>
            <person name="Agarkova I."/>
            <person name="Borodovsky M."/>
            <person name="Gurnon J."/>
            <person name="Kuo A."/>
            <person name="Lindquist E."/>
            <person name="Lucas S."/>
            <person name="Pangilinan J."/>
            <person name="Polle J."/>
            <person name="Salamov A."/>
            <person name="Terry A."/>
            <person name="Yamada T."/>
            <person name="Dunigan D.D."/>
            <person name="Grigoriev I.V."/>
            <person name="Claverie J.M."/>
            <person name="Van Etten J.L."/>
        </authorList>
    </citation>
    <scope>NUCLEOTIDE SEQUENCE [LARGE SCALE GENOMIC DNA]</scope>
    <source>
        <strain evidence="11 12">NC64A</strain>
    </source>
</reference>
<dbReference type="Pfam" id="PF24863">
    <property type="entry name" value="zf-CCCH_Mcm10"/>
    <property type="match status" value="1"/>
</dbReference>
<evidence type="ECO:0000256" key="6">
    <source>
        <dbReference type="ARBA" id="ARBA00022771"/>
    </source>
</evidence>
<dbReference type="GO" id="GO:0006270">
    <property type="term" value="P:DNA replication initiation"/>
    <property type="evidence" value="ECO:0007669"/>
    <property type="project" value="InterPro"/>
</dbReference>
<dbReference type="InterPro" id="IPR012340">
    <property type="entry name" value="NA-bd_OB-fold"/>
</dbReference>
<dbReference type="eggNOG" id="KOG3056">
    <property type="taxonomic scope" value="Eukaryota"/>
</dbReference>
<dbReference type="AlphaFoldDB" id="E1Z3K0"/>
<dbReference type="GO" id="GO:0003697">
    <property type="term" value="F:single-stranded DNA binding"/>
    <property type="evidence" value="ECO:0007669"/>
    <property type="project" value="InterPro"/>
</dbReference>
<evidence type="ECO:0000256" key="4">
    <source>
        <dbReference type="ARBA" id="ARBA00022705"/>
    </source>
</evidence>
<dbReference type="InterPro" id="IPR055065">
    <property type="entry name" value="OB_MCM10"/>
</dbReference>
<dbReference type="InterPro" id="IPR040184">
    <property type="entry name" value="Mcm10"/>
</dbReference>
<dbReference type="GO" id="GO:0043596">
    <property type="term" value="C:nuclear replication fork"/>
    <property type="evidence" value="ECO:0007669"/>
    <property type="project" value="TreeGrafter"/>
</dbReference>
<dbReference type="RefSeq" id="XP_005851964.1">
    <property type="nucleotide sequence ID" value="XM_005851902.1"/>
</dbReference>
<sequence>MSAPLAAPLEEGDDVFLELAAAMEAEEEEDGAEEPPPTASQRSSGAMGGGSSAGGPRLSWAARAAAAGSAGAVPPGHQPRQAVLLPPGSIPCAPTAPLLLPASQPAAAAGGSGVVVFGSRGGVAGGSTGAAAAGTFSDIKNPRVSHTQLRSRLADTSVLRLSQVRQRHRTAGLEGSWVAICVVGEKSKPRETAAGRSYSIWKVTDLDQTCLSLFLFSGAHDELWREAEGSIVALLSPKVKTEGDFSLSVDSADQARALSAPQAHFPSSCFLLCLMLSPPAVWVLGQSTEFGYCKSKKKNGEPCRMPVNAARCPFCPYHVKSEYNRMKPTGRTEFQTSNLKTAFRPGLQRGLPWAPGEFEVAALGGVAASARNKGSDAGARYLDTVANPAAVAAAEAAAKHRLTPAAAIAAAQAKGRTEAALAAAPIPAGRPGGSLVLQLPRPKQQQQQGKRKAGVGRPGGGGKRRSSNVAGEGSGLMIELADEEDEEVEAAGCGAAAAAGGGGGGGGSAYDPAAAARQRAVELLRAAGGAAAPDPNSSRRVPQVMQAAVQRVRASQPAGGSNAAAAAPAAAAAATAAAAAAAGGEVRRAAAPSGAAAAAAGGRRPALAQTQAHRPPPLPSVVSGGPAAARPPPPSAMEAAFGGVLQEAGASSAAVQGTRYKELVDDEEFEKLDKVMSVLEQKDEMAARMEGVTRLAVQAFRCKLCCYTAERRRRECSAHPHAVERVEVTKRWWQCQGCKHRFTTVGLKYPAGRCAKCNQPGTEFKSVGMFRPPREHELQRQQSAVAGRDQLAARGAEQKWANSW</sequence>
<dbReference type="GeneID" id="17359380"/>
<feature type="region of interest" description="Disordered" evidence="9">
    <location>
        <begin position="527"/>
        <end position="553"/>
    </location>
</feature>
<dbReference type="STRING" id="554065.E1Z3K0"/>
<evidence type="ECO:0000313" key="11">
    <source>
        <dbReference type="EMBL" id="EFN59862.1"/>
    </source>
</evidence>
<protein>
    <recommendedName>
        <fullName evidence="3">Protein MCM10 homolog</fullName>
    </recommendedName>
</protein>